<gene>
    <name evidence="1" type="ORF">S12H4_14180</name>
</gene>
<comment type="caution">
    <text evidence="1">The sequence shown here is derived from an EMBL/GenBank/DDBJ whole genome shotgun (WGS) entry which is preliminary data.</text>
</comment>
<feature type="non-terminal residue" evidence="1">
    <location>
        <position position="72"/>
    </location>
</feature>
<dbReference type="Gene3D" id="3.20.20.80">
    <property type="entry name" value="Glycosidases"/>
    <property type="match status" value="1"/>
</dbReference>
<proteinExistence type="predicted"/>
<sequence>MSRVRISGIVFLTVVIGAGSCLAREASQQRVVVDTTNRSAPICEYVYGQFIEHLGRCIDGGIWAEMLKDRKF</sequence>
<protein>
    <submittedName>
        <fullName evidence="1">Uncharacterized protein</fullName>
    </submittedName>
</protein>
<evidence type="ECO:0000313" key="1">
    <source>
        <dbReference type="EMBL" id="GAI80279.1"/>
    </source>
</evidence>
<reference evidence="1" key="1">
    <citation type="journal article" date="2014" name="Front. Microbiol.">
        <title>High frequency of phylogenetically diverse reductive dehalogenase-homologous genes in deep subseafloor sedimentary metagenomes.</title>
        <authorList>
            <person name="Kawai M."/>
            <person name="Futagami T."/>
            <person name="Toyoda A."/>
            <person name="Takaki Y."/>
            <person name="Nishi S."/>
            <person name="Hori S."/>
            <person name="Arai W."/>
            <person name="Tsubouchi T."/>
            <person name="Morono Y."/>
            <person name="Uchiyama I."/>
            <person name="Ito T."/>
            <person name="Fujiyama A."/>
            <person name="Inagaki F."/>
            <person name="Takami H."/>
        </authorList>
    </citation>
    <scope>NUCLEOTIDE SEQUENCE</scope>
    <source>
        <strain evidence="1">Expedition CK06-06</strain>
    </source>
</reference>
<name>X1TJP8_9ZZZZ</name>
<dbReference type="AlphaFoldDB" id="X1TJP8"/>
<accession>X1TJP8</accession>
<organism evidence="1">
    <name type="scientific">marine sediment metagenome</name>
    <dbReference type="NCBI Taxonomy" id="412755"/>
    <lineage>
        <taxon>unclassified sequences</taxon>
        <taxon>metagenomes</taxon>
        <taxon>ecological metagenomes</taxon>
    </lineage>
</organism>
<dbReference type="EMBL" id="BARW01006753">
    <property type="protein sequence ID" value="GAI80279.1"/>
    <property type="molecule type" value="Genomic_DNA"/>
</dbReference>
<dbReference type="PROSITE" id="PS51257">
    <property type="entry name" value="PROKAR_LIPOPROTEIN"/>
    <property type="match status" value="1"/>
</dbReference>